<dbReference type="Gene3D" id="1.10.287.110">
    <property type="entry name" value="DnaJ domain"/>
    <property type="match status" value="1"/>
</dbReference>
<dbReference type="GO" id="GO:0005737">
    <property type="term" value="C:cytoplasm"/>
    <property type="evidence" value="ECO:0007669"/>
    <property type="project" value="TreeGrafter"/>
</dbReference>
<dbReference type="GO" id="GO:0030276">
    <property type="term" value="F:clathrin binding"/>
    <property type="evidence" value="ECO:0007669"/>
    <property type="project" value="TreeGrafter"/>
</dbReference>
<dbReference type="GO" id="GO:0072318">
    <property type="term" value="P:clathrin coat disassembly"/>
    <property type="evidence" value="ECO:0007669"/>
    <property type="project" value="TreeGrafter"/>
</dbReference>
<reference evidence="2 3" key="1">
    <citation type="journal article" date="2023" name="Hortic Res">
        <title>Pangenome of water caltrop reveals structural variations and asymmetric subgenome divergence after allopolyploidization.</title>
        <authorList>
            <person name="Zhang X."/>
            <person name="Chen Y."/>
            <person name="Wang L."/>
            <person name="Yuan Y."/>
            <person name="Fang M."/>
            <person name="Shi L."/>
            <person name="Lu R."/>
            <person name="Comes H.P."/>
            <person name="Ma Y."/>
            <person name="Chen Y."/>
            <person name="Huang G."/>
            <person name="Zhou Y."/>
            <person name="Zheng Z."/>
            <person name="Qiu Y."/>
        </authorList>
    </citation>
    <scope>NUCLEOTIDE SEQUENCE [LARGE SCALE GENOMIC DNA]</scope>
    <source>
        <strain evidence="2">F231</strain>
    </source>
</reference>
<feature type="region of interest" description="Disordered" evidence="1">
    <location>
        <begin position="180"/>
        <end position="207"/>
    </location>
</feature>
<evidence type="ECO:0000313" key="2">
    <source>
        <dbReference type="EMBL" id="KAK4782149.1"/>
    </source>
</evidence>
<dbReference type="EMBL" id="JAXQNO010000016">
    <property type="protein sequence ID" value="KAK4782149.1"/>
    <property type="molecule type" value="Genomic_DNA"/>
</dbReference>
<protein>
    <submittedName>
        <fullName evidence="2">Uncharacterized protein</fullName>
    </submittedName>
</protein>
<keyword evidence="3" id="KW-1185">Reference proteome</keyword>
<accession>A0AAN7QW66</accession>
<feature type="region of interest" description="Disordered" evidence="1">
    <location>
        <begin position="120"/>
        <end position="151"/>
    </location>
</feature>
<dbReference type="GO" id="GO:0072583">
    <property type="term" value="P:clathrin-dependent endocytosis"/>
    <property type="evidence" value="ECO:0007669"/>
    <property type="project" value="TreeGrafter"/>
</dbReference>
<dbReference type="SUPFAM" id="SSF46565">
    <property type="entry name" value="Chaperone J-domain"/>
    <property type="match status" value="1"/>
</dbReference>
<feature type="region of interest" description="Disordered" evidence="1">
    <location>
        <begin position="340"/>
        <end position="373"/>
    </location>
</feature>
<dbReference type="GO" id="GO:0031982">
    <property type="term" value="C:vesicle"/>
    <property type="evidence" value="ECO:0007669"/>
    <property type="project" value="TreeGrafter"/>
</dbReference>
<feature type="compositionally biased region" description="Low complexity" evidence="1">
    <location>
        <begin position="139"/>
        <end position="151"/>
    </location>
</feature>
<dbReference type="AlphaFoldDB" id="A0AAN7QW66"/>
<evidence type="ECO:0000256" key="1">
    <source>
        <dbReference type="SAM" id="MobiDB-lite"/>
    </source>
</evidence>
<name>A0AAN7QW66_TRANT</name>
<evidence type="ECO:0000313" key="3">
    <source>
        <dbReference type="Proteomes" id="UP001346149"/>
    </source>
</evidence>
<gene>
    <name evidence="2" type="ORF">SAY86_016251</name>
</gene>
<comment type="caution">
    <text evidence="2">The sequence shown here is derived from an EMBL/GenBank/DDBJ whole genome shotgun (WGS) entry which is preliminary data.</text>
</comment>
<feature type="region of interest" description="Disordered" evidence="1">
    <location>
        <begin position="1"/>
        <end position="39"/>
    </location>
</feature>
<dbReference type="PANTHER" id="PTHR23172:SF69">
    <property type="entry name" value="CHAPERONE DNAJ-DOMAIN SUPERFAMILY PROTEIN"/>
    <property type="match status" value="1"/>
</dbReference>
<sequence length="482" mass="54531">MDESWRMRMGMSASSHTPRRRMSEASSPAFIHRRSTHSESLDPDDFADVFGGPPQTVLLRKFSGDFVFAASPTSFYDEVFRPHEFGGSPAMRSGRSLPAFRIPERAEAFYEDIFGSDVDRRSRDRTRPGSKAKSKPKSRSNSSSVLSSEDLSPLRPFAGDDAALSSFASKLRPINIPCRWNSSTAKPEEPLKNPTVSPFPSSRASPTDTQHMETLYRQQFRSPFNGFSRRVTSPETISIDPSSYRSVKISGDDIEVNSPSATEVSSLYHQDPEVREYHVDNNLMAEEEIINGDEDEDEISSSFVIEIGLNHREVVREAEGIDEAIAWAKERFNAHKEWKDSNLTRQDKDDNSVEEKEGPDTSKYIHESRGGHHKMHSLEIEMEQVDEDMRSWSAGKENNIRLLLSTLHQILWPNSGWSMVPITNLIESVNVKKAYQKARLCLHPDKLQQRGASPREKYIAEKAFSILQDAWAAFTSQDILLS</sequence>
<dbReference type="InterPro" id="IPR036869">
    <property type="entry name" value="J_dom_sf"/>
</dbReference>
<feature type="compositionally biased region" description="Basic residues" evidence="1">
    <location>
        <begin position="128"/>
        <end position="138"/>
    </location>
</feature>
<dbReference type="PANTHER" id="PTHR23172">
    <property type="entry name" value="AUXILIN/CYCLIN G-ASSOCIATED KINASE-RELATED"/>
    <property type="match status" value="1"/>
</dbReference>
<proteinExistence type="predicted"/>
<dbReference type="FunFam" id="1.10.287.110:FF:000043">
    <property type="entry name" value="J-domain protein required for chloroplast accumulation response 1"/>
    <property type="match status" value="1"/>
</dbReference>
<feature type="compositionally biased region" description="Basic and acidic residues" evidence="1">
    <location>
        <begin position="340"/>
        <end position="370"/>
    </location>
</feature>
<organism evidence="2 3">
    <name type="scientific">Trapa natans</name>
    <name type="common">Water chestnut</name>
    <dbReference type="NCBI Taxonomy" id="22666"/>
    <lineage>
        <taxon>Eukaryota</taxon>
        <taxon>Viridiplantae</taxon>
        <taxon>Streptophyta</taxon>
        <taxon>Embryophyta</taxon>
        <taxon>Tracheophyta</taxon>
        <taxon>Spermatophyta</taxon>
        <taxon>Magnoliopsida</taxon>
        <taxon>eudicotyledons</taxon>
        <taxon>Gunneridae</taxon>
        <taxon>Pentapetalae</taxon>
        <taxon>rosids</taxon>
        <taxon>malvids</taxon>
        <taxon>Myrtales</taxon>
        <taxon>Lythraceae</taxon>
        <taxon>Trapa</taxon>
    </lineage>
</organism>
<feature type="compositionally biased region" description="Polar residues" evidence="1">
    <location>
        <begin position="194"/>
        <end position="207"/>
    </location>
</feature>
<dbReference type="Proteomes" id="UP001346149">
    <property type="component" value="Unassembled WGS sequence"/>
</dbReference>